<dbReference type="InterPro" id="IPR029057">
    <property type="entry name" value="PRTase-like"/>
</dbReference>
<accession>A0A2I8VEH6</accession>
<dbReference type="EMBL" id="CP026309">
    <property type="protein sequence ID" value="AUV80315.1"/>
    <property type="molecule type" value="Genomic_DNA"/>
</dbReference>
<dbReference type="Proteomes" id="UP000236584">
    <property type="component" value="Chromosome"/>
</dbReference>
<dbReference type="OrthoDB" id="300820at2157"/>
<dbReference type="KEGG" id="srub:C2R22_00455"/>
<evidence type="ECO:0000313" key="1">
    <source>
        <dbReference type="EMBL" id="AUV80315.1"/>
    </source>
</evidence>
<dbReference type="SUPFAM" id="SSF53271">
    <property type="entry name" value="PRTase-like"/>
    <property type="match status" value="1"/>
</dbReference>
<dbReference type="Gene3D" id="3.40.50.1000">
    <property type="entry name" value="HAD superfamily/HAD-like"/>
    <property type="match status" value="1"/>
</dbReference>
<gene>
    <name evidence="1" type="ORF">C2R22_00455</name>
</gene>
<keyword evidence="1" id="KW-0808">Transferase</keyword>
<dbReference type="AlphaFoldDB" id="A0A2I8VEH6"/>
<dbReference type="InterPro" id="IPR000836">
    <property type="entry name" value="PRTase_dom"/>
</dbReference>
<name>A0A2I8VEH6_9EURY</name>
<organism evidence="1 2">
    <name type="scientific">Salinigranum rubrum</name>
    <dbReference type="NCBI Taxonomy" id="755307"/>
    <lineage>
        <taxon>Archaea</taxon>
        <taxon>Methanobacteriati</taxon>
        <taxon>Methanobacteriota</taxon>
        <taxon>Stenosarchaea group</taxon>
        <taxon>Halobacteria</taxon>
        <taxon>Halobacteriales</taxon>
        <taxon>Haloferacaceae</taxon>
        <taxon>Salinigranum</taxon>
    </lineage>
</organism>
<keyword evidence="1" id="KW-0328">Glycosyltransferase</keyword>
<protein>
    <submittedName>
        <fullName evidence="1">Orotate phosphoribosyltransferase</fullName>
    </submittedName>
</protein>
<dbReference type="GO" id="GO:0016757">
    <property type="term" value="F:glycosyltransferase activity"/>
    <property type="evidence" value="ECO:0007669"/>
    <property type="project" value="UniProtKB-KW"/>
</dbReference>
<sequence length="323" mass="36871">MNYRSIADLNDDIKRWAPTLPPFDLVVGVPRSGLLAGSILALHLNAPLTDLDGFLESRAFATGERFEGDVGTQPKRVLVLDDSVLTGSAMTEARERVAEASLPEEVDVVFGAVYVSPEGRDLVDTYADVIRFPRVFEWNLMHHPGFVPKSCFDLDGVLCRDPTPKENDDGPRYREFLSTVEPLVVPSKPIGWIVTARLEKYRAETEAWLDDHGIEYGELIMLDLPSKEIRQRLGNHAEFKAEVYNDLDAVLFVESDHRQAMEIARLTDRPVYSVEHNQVIRQDRLTVFRRESQHHLRRFRANPLEFIRRASAYLVNRAYRLSL</sequence>
<proteinExistence type="predicted"/>
<evidence type="ECO:0000313" key="2">
    <source>
        <dbReference type="Proteomes" id="UP000236584"/>
    </source>
</evidence>
<dbReference type="CDD" id="cd06223">
    <property type="entry name" value="PRTases_typeI"/>
    <property type="match status" value="1"/>
</dbReference>
<dbReference type="RefSeq" id="WP_103423823.1">
    <property type="nucleotide sequence ID" value="NZ_CP026309.1"/>
</dbReference>
<keyword evidence="2" id="KW-1185">Reference proteome</keyword>
<dbReference type="Gene3D" id="3.40.50.2020">
    <property type="match status" value="1"/>
</dbReference>
<dbReference type="InterPro" id="IPR023214">
    <property type="entry name" value="HAD_sf"/>
</dbReference>
<dbReference type="GeneID" id="35590514"/>
<reference evidence="1 2" key="1">
    <citation type="submission" date="2018-01" db="EMBL/GenBank/DDBJ databases">
        <title>Complete genome sequence of Salinigranum rubrum GX10T, an extremely halophilic archaeon isolated from a marine solar saltern.</title>
        <authorList>
            <person name="Han S."/>
        </authorList>
    </citation>
    <scope>NUCLEOTIDE SEQUENCE [LARGE SCALE GENOMIC DNA]</scope>
    <source>
        <strain evidence="1 2">GX10</strain>
    </source>
</reference>